<dbReference type="AlphaFoldDB" id="A0A1Q6R8G1"/>
<reference evidence="1 2" key="1">
    <citation type="journal article" date="2016" name="Nat. Biotechnol.">
        <title>Measurement of bacterial replication rates in microbial communities.</title>
        <authorList>
            <person name="Brown C.T."/>
            <person name="Olm M.R."/>
            <person name="Thomas B.C."/>
            <person name="Banfield J.F."/>
        </authorList>
    </citation>
    <scope>NUCLEOTIDE SEQUENCE [LARGE SCALE GENOMIC DNA]</scope>
    <source>
        <strain evidence="1">46_33</strain>
    </source>
</reference>
<dbReference type="Proteomes" id="UP000186777">
    <property type="component" value="Unassembled WGS sequence"/>
</dbReference>
<name>A0A1Q6R8G1_9FIRM</name>
<protein>
    <submittedName>
        <fullName evidence="1">Uncharacterized protein</fullName>
    </submittedName>
</protein>
<proteinExistence type="predicted"/>
<dbReference type="RefSeq" id="WP_303679485.1">
    <property type="nucleotide sequence ID" value="NZ_MNTG01000012.1"/>
</dbReference>
<accession>A0A1Q6R8G1</accession>
<evidence type="ECO:0000313" key="1">
    <source>
        <dbReference type="EMBL" id="OLA38641.1"/>
    </source>
</evidence>
<gene>
    <name evidence="1" type="ORF">BHW43_03180</name>
</gene>
<dbReference type="EMBL" id="MNTG01000012">
    <property type="protein sequence ID" value="OLA38641.1"/>
    <property type="molecule type" value="Genomic_DNA"/>
</dbReference>
<evidence type="ECO:0000313" key="2">
    <source>
        <dbReference type="Proteomes" id="UP000186777"/>
    </source>
</evidence>
<sequence length="427" mass="48190">MGLTVGIRKIYYSIFSGDNECRKKVRTLLNVRVKNPFNANAVCTLGDIIFSKSMSDREILQIAESYGIKMPSEAANVSSNDALKYLLLYNKDLCYESLDTAGNLHVRCLEKLGRNPVSVVSLSNLEKSTAESFKSFFEHASEFTVAYTINHIGMTAASNNSLFEMGNSFCEGFMDGYTEAFCKSLEDGIDLDDFGDVADLMFEFAAVAGALLCLKKVWQFIVGDPLEKLKELKSARKNYICSAGEIFNNYATDVFAYLTKHLNYDSVCRSLWDVDNRMKGLKNRNKRSFEYYALEYKAEILNKVKSKGDLEISNLNQLFSNLNLLWNILYSCLYEINNDKAISKYKKEILSMCGGQSKQITASIKNISTPEQVADCCTILLAHFLKGILKATHGMDNKSLNDMYNSIQYYEDAIKEETKIQKQKGNI</sequence>
<comment type="caution">
    <text evidence="1">The sequence shown here is derived from an EMBL/GenBank/DDBJ whole genome shotgun (WGS) entry which is preliminary data.</text>
</comment>
<organism evidence="1 2">
    <name type="scientific">Phascolarctobacterium succinatutens</name>
    <dbReference type="NCBI Taxonomy" id="626940"/>
    <lineage>
        <taxon>Bacteria</taxon>
        <taxon>Bacillati</taxon>
        <taxon>Bacillota</taxon>
        <taxon>Negativicutes</taxon>
        <taxon>Acidaminococcales</taxon>
        <taxon>Acidaminococcaceae</taxon>
        <taxon>Phascolarctobacterium</taxon>
    </lineage>
</organism>